<evidence type="ECO:0000313" key="2">
    <source>
        <dbReference type="Proteomes" id="UP000039865"/>
    </source>
</evidence>
<proteinExistence type="predicted"/>
<dbReference type="Proteomes" id="UP000039865">
    <property type="component" value="Unassembled WGS sequence"/>
</dbReference>
<protein>
    <submittedName>
        <fullName evidence="1">Uncharacterized protein</fullName>
    </submittedName>
</protein>
<organism evidence="1 2">
    <name type="scientific">Stylonychia lemnae</name>
    <name type="common">Ciliate</name>
    <dbReference type="NCBI Taxonomy" id="5949"/>
    <lineage>
        <taxon>Eukaryota</taxon>
        <taxon>Sar</taxon>
        <taxon>Alveolata</taxon>
        <taxon>Ciliophora</taxon>
        <taxon>Intramacronucleata</taxon>
        <taxon>Spirotrichea</taxon>
        <taxon>Stichotrichia</taxon>
        <taxon>Sporadotrichida</taxon>
        <taxon>Oxytrichidae</taxon>
        <taxon>Stylonychinae</taxon>
        <taxon>Stylonychia</taxon>
    </lineage>
</organism>
<keyword evidence="2" id="KW-1185">Reference proteome</keyword>
<dbReference type="AlphaFoldDB" id="A0A077ZUM9"/>
<name>A0A077ZUM9_STYLE</name>
<accession>A0A077ZUM9</accession>
<sequence>MKQPNQQFAVNGQPIQGTGKALISKSGMRVRPITAVKKPFSKTTSIQTNFEDLYESNAFQVSKQRIIERPQSSSNLQLKQLCYNRNQLPEVLEEHNLHQSISARQKVVIYSSRSNSVNISQSKVDRTEEDIAHMRSNQNHSNFPLKKFSLKVELASNTRTTEGHPSTERKLSILDNIYPNNNNSEDQFEYNGSNNQDTNRQSNLFRIQNAKDSYHPLIYDEGIAGPYGSSLYNSGKQIQGSRYSIPVKRKNLVSHQDLLQQNENELIYKTQDQNMRKVLLSNNSQINHRRANQLNKFQQHHHSQAKLRPQSAYMNQPNLKNTPSQQQIVVQKPLGFKTYVQTVGVNFAETPQQQEFYNNLLQQSRNSQTGLNLNLVRNSSKNQQKTSEQDQSLKSLLQNPAVINSQYSKSLVESNLNGDRQLIKNQTQDNSNYQLLSQKGLIDKEKFQQQKQQFQLMIEQNKANITPSEKLSLMIQSNSNSKKHLNSQKQLLFIKRKLNTTKNQTNQDEVLHKMMSLLNFAKTQENSDNQDNQITDGLYELIDLYQNQSQTRHWREYQKFYRYEHVPGINGITDYWRNQIQKQEPPPQNLASYAFENHKHLYQDIGEIVLKSQGILNSDLVDEKTKKDLLQVFQSIIDNEKNKQIQRDVEIKDNKIMNVQIKKN</sequence>
<dbReference type="EMBL" id="CCKQ01002500">
    <property type="protein sequence ID" value="CDW73597.1"/>
    <property type="molecule type" value="Genomic_DNA"/>
</dbReference>
<reference evidence="1 2" key="1">
    <citation type="submission" date="2014-06" db="EMBL/GenBank/DDBJ databases">
        <authorList>
            <person name="Swart Estienne"/>
        </authorList>
    </citation>
    <scope>NUCLEOTIDE SEQUENCE [LARGE SCALE GENOMIC DNA]</scope>
    <source>
        <strain evidence="1 2">130c</strain>
    </source>
</reference>
<dbReference type="InParanoid" id="A0A077ZUM9"/>
<evidence type="ECO:0000313" key="1">
    <source>
        <dbReference type="EMBL" id="CDW73597.1"/>
    </source>
</evidence>
<gene>
    <name evidence="1" type="primary">Contig10105.g10795</name>
    <name evidence="1" type="ORF">STYLEM_2580</name>
</gene>